<dbReference type="InterPro" id="IPR021272">
    <property type="entry name" value="DUF2851"/>
</dbReference>
<gene>
    <name evidence="1" type="ORF">FRY74_07185</name>
</gene>
<comment type="caution">
    <text evidence="1">The sequence shown here is derived from an EMBL/GenBank/DDBJ whole genome shotgun (WGS) entry which is preliminary data.</text>
</comment>
<dbReference type="EMBL" id="VOOS01000003">
    <property type="protein sequence ID" value="TXB65201.1"/>
    <property type="molecule type" value="Genomic_DNA"/>
</dbReference>
<organism evidence="1 2">
    <name type="scientific">Vicingus serpentipes</name>
    <dbReference type="NCBI Taxonomy" id="1926625"/>
    <lineage>
        <taxon>Bacteria</taxon>
        <taxon>Pseudomonadati</taxon>
        <taxon>Bacteroidota</taxon>
        <taxon>Flavobacteriia</taxon>
        <taxon>Flavobacteriales</taxon>
        <taxon>Vicingaceae</taxon>
        <taxon>Vicingus</taxon>
    </lineage>
</organism>
<reference evidence="1 2" key="1">
    <citation type="submission" date="2019-08" db="EMBL/GenBank/DDBJ databases">
        <title>Genome of Vicingus serpentipes NCIMB 15042.</title>
        <authorList>
            <person name="Bowman J.P."/>
        </authorList>
    </citation>
    <scope>NUCLEOTIDE SEQUENCE [LARGE SCALE GENOMIC DNA]</scope>
    <source>
        <strain evidence="1 2">NCIMB 15042</strain>
    </source>
</reference>
<proteinExistence type="predicted"/>
<keyword evidence="2" id="KW-1185">Reference proteome</keyword>
<name>A0A5C6RS70_9FLAO</name>
<protein>
    <submittedName>
        <fullName evidence="1">DUF2851 family protein</fullName>
    </submittedName>
</protein>
<evidence type="ECO:0000313" key="2">
    <source>
        <dbReference type="Proteomes" id="UP000321721"/>
    </source>
</evidence>
<sequence>MKEDFLHYIWNFKLFNSNNLKTEHHEEVQVIKSGQHNTDAGPDFFNAQIKINETVWVGNVEIHLKSSDWNKHKHQMTHLTTM</sequence>
<accession>A0A5C6RS70</accession>
<evidence type="ECO:0000313" key="1">
    <source>
        <dbReference type="EMBL" id="TXB65201.1"/>
    </source>
</evidence>
<dbReference type="Proteomes" id="UP000321721">
    <property type="component" value="Unassembled WGS sequence"/>
</dbReference>
<dbReference type="OrthoDB" id="1005072at2"/>
<dbReference type="AlphaFoldDB" id="A0A5C6RS70"/>
<dbReference type="Pfam" id="PF11013">
    <property type="entry name" value="DUF2851"/>
    <property type="match status" value="1"/>
</dbReference>